<dbReference type="GO" id="GO:0050684">
    <property type="term" value="P:regulation of mRNA processing"/>
    <property type="evidence" value="ECO:0007669"/>
    <property type="project" value="TreeGrafter"/>
</dbReference>
<keyword evidence="2" id="KW-0723">Serine/threonine-protein kinase</keyword>
<evidence type="ECO:0000256" key="2">
    <source>
        <dbReference type="ARBA" id="ARBA00022527"/>
    </source>
</evidence>
<organism evidence="12 13">
    <name type="scientific">Acanthamoeba polyphaga mimivirus</name>
    <name type="common">APMV</name>
    <dbReference type="NCBI Taxonomy" id="212035"/>
    <lineage>
        <taxon>Viruses</taxon>
        <taxon>Varidnaviria</taxon>
        <taxon>Bamfordvirae</taxon>
        <taxon>Nucleocytoviricota</taxon>
        <taxon>Megaviricetes</taxon>
        <taxon>Imitervirales</taxon>
        <taxon>Mimiviridae</taxon>
        <taxon>Megamimivirinae</taxon>
        <taxon>Mimivirus</taxon>
        <taxon>Mimivirus bradfordmassiliense</taxon>
    </lineage>
</organism>
<feature type="compositionally biased region" description="Basic and acidic residues" evidence="10">
    <location>
        <begin position="59"/>
        <end position="69"/>
    </location>
</feature>
<dbReference type="InterPro" id="IPR051334">
    <property type="entry name" value="SRPK"/>
</dbReference>
<proteinExistence type="predicted"/>
<evidence type="ECO:0000256" key="8">
    <source>
        <dbReference type="ARBA" id="ARBA00048679"/>
    </source>
</evidence>
<dbReference type="Pfam" id="PF00069">
    <property type="entry name" value="Pkinase"/>
    <property type="match status" value="2"/>
</dbReference>
<dbReference type="Gene3D" id="3.30.200.20">
    <property type="entry name" value="Phosphorylase Kinase, domain 1"/>
    <property type="match status" value="1"/>
</dbReference>
<sequence>MINHSQKISNSKKYRISKNIGFQKNWIPKKIENFIDLKIMSISVCYYLSKMSESTKVQFEKKSVGHNSDDEYDDTVPYNEDDETSEEEVQEYNEDEVIHPGFVLKGTYLLLKKIGSGNNASVWMTYHISNDKFLAMKIQDHLCYNDGCREVTIVNKISEYGKNNPDFFCVQLLDHFYFELSDNIKYVCSIYELYAGSIHFLLEEGKYKYGLPLPVVKTIIKQLLTSLSTLHGKLNIIHSDVKPENILFKGLPDYQKNIIKLFNRSGFREKYAELCSEYPNRHENLEIEDEFMDNLEYIAMDAIKEIRILEECLNTNEELIPDDPDNNEKYYDSTDSEEYDYSDNSDYYDDDEDTGPIKKYNERLQSVDDCQEILDCKEICDLDKEYNFATVLNNRESSSDKREIIDDKYVINCQTALTDFGNSYFFDKRTRNEIQDRRYRAPEVILDLNYTFCCDIWSVACVAYELATGYVLFDPFGEHFLNRDLHHLFLIEKIVGEIPLAMKKKSKRRKFLFDKSRGYHIKNVDEFKSTNLETILMNQYLFSKEEAESFANFLMCGLSIDPATRSNADELLKHPWLNDVN</sequence>
<dbReference type="InterPro" id="IPR008271">
    <property type="entry name" value="Ser/Thr_kinase_AS"/>
</dbReference>
<feature type="region of interest" description="Disordered" evidence="10">
    <location>
        <begin position="317"/>
        <end position="353"/>
    </location>
</feature>
<evidence type="ECO:0000256" key="7">
    <source>
        <dbReference type="ARBA" id="ARBA00047899"/>
    </source>
</evidence>
<dbReference type="SMART" id="SM00220">
    <property type="entry name" value="S_TKc"/>
    <property type="match status" value="1"/>
</dbReference>
<dbReference type="Proteomes" id="UP000240552">
    <property type="component" value="Segment"/>
</dbReference>
<evidence type="ECO:0000313" key="13">
    <source>
        <dbReference type="Proteomes" id="UP000240552"/>
    </source>
</evidence>
<gene>
    <name evidence="12" type="primary">L205</name>
    <name evidence="12" type="ORF">MIMI_L205</name>
</gene>
<evidence type="ECO:0000259" key="11">
    <source>
        <dbReference type="PROSITE" id="PS50011"/>
    </source>
</evidence>
<comment type="catalytic activity">
    <reaction evidence="7">
        <text>L-threonyl-[protein] + ATP = O-phospho-L-threonyl-[protein] + ADP + H(+)</text>
        <dbReference type="Rhea" id="RHEA:46608"/>
        <dbReference type="Rhea" id="RHEA-COMP:11060"/>
        <dbReference type="Rhea" id="RHEA-COMP:11605"/>
        <dbReference type="ChEBI" id="CHEBI:15378"/>
        <dbReference type="ChEBI" id="CHEBI:30013"/>
        <dbReference type="ChEBI" id="CHEBI:30616"/>
        <dbReference type="ChEBI" id="CHEBI:61977"/>
        <dbReference type="ChEBI" id="CHEBI:456216"/>
        <dbReference type="EC" id="2.7.11.1"/>
    </reaction>
</comment>
<dbReference type="InterPro" id="IPR017441">
    <property type="entry name" value="Protein_kinase_ATP_BS"/>
</dbReference>
<name>F8V588_MIMIV</name>
<keyword evidence="5" id="KW-0418">Kinase</keyword>
<dbReference type="GO" id="GO:0004674">
    <property type="term" value="F:protein serine/threonine kinase activity"/>
    <property type="evidence" value="ECO:0007669"/>
    <property type="project" value="UniProtKB-KW"/>
</dbReference>
<evidence type="ECO:0000256" key="1">
    <source>
        <dbReference type="ARBA" id="ARBA00012513"/>
    </source>
</evidence>
<keyword evidence="4 9" id="KW-0547">Nucleotide-binding</keyword>
<evidence type="ECO:0000256" key="6">
    <source>
        <dbReference type="ARBA" id="ARBA00022840"/>
    </source>
</evidence>
<evidence type="ECO:0000256" key="4">
    <source>
        <dbReference type="ARBA" id="ARBA00022741"/>
    </source>
</evidence>
<evidence type="ECO:0000256" key="10">
    <source>
        <dbReference type="SAM" id="MobiDB-lite"/>
    </source>
</evidence>
<dbReference type="EMBL" id="JN036606">
    <property type="protein sequence ID" value="AEJ34442.1"/>
    <property type="molecule type" value="Genomic_DNA"/>
</dbReference>
<feature type="region of interest" description="Disordered" evidence="10">
    <location>
        <begin position="59"/>
        <end position="90"/>
    </location>
</feature>
<evidence type="ECO:0000313" key="12">
    <source>
        <dbReference type="EMBL" id="AEJ34442.1"/>
    </source>
</evidence>
<keyword evidence="3" id="KW-0808">Transferase</keyword>
<evidence type="ECO:0000256" key="5">
    <source>
        <dbReference type="ARBA" id="ARBA00022777"/>
    </source>
</evidence>
<dbReference type="InterPro" id="IPR000719">
    <property type="entry name" value="Prot_kinase_dom"/>
</dbReference>
<dbReference type="InterPro" id="IPR011009">
    <property type="entry name" value="Kinase-like_dom_sf"/>
</dbReference>
<feature type="compositionally biased region" description="Acidic residues" evidence="10">
    <location>
        <begin position="70"/>
        <end position="90"/>
    </location>
</feature>
<dbReference type="GO" id="GO:0005524">
    <property type="term" value="F:ATP binding"/>
    <property type="evidence" value="ECO:0007669"/>
    <property type="project" value="UniProtKB-UniRule"/>
</dbReference>
<feature type="domain" description="Protein kinase" evidence="11">
    <location>
        <begin position="108"/>
        <end position="577"/>
    </location>
</feature>
<protein>
    <recommendedName>
        <fullName evidence="1">non-specific serine/threonine protein kinase</fullName>
        <ecNumber evidence="1">2.7.11.1</ecNumber>
    </recommendedName>
</protein>
<dbReference type="EC" id="2.7.11.1" evidence="1"/>
<dbReference type="PANTHER" id="PTHR47634:SF9">
    <property type="entry name" value="PROTEIN KINASE DOMAIN-CONTAINING PROTEIN-RELATED"/>
    <property type="match status" value="1"/>
</dbReference>
<accession>F8V588</accession>
<dbReference type="Gene3D" id="1.10.510.10">
    <property type="entry name" value="Transferase(Phosphotransferase) domain 1"/>
    <property type="match status" value="1"/>
</dbReference>
<dbReference type="SUPFAM" id="SSF56112">
    <property type="entry name" value="Protein kinase-like (PK-like)"/>
    <property type="match status" value="1"/>
</dbReference>
<evidence type="ECO:0000256" key="9">
    <source>
        <dbReference type="PROSITE-ProRule" id="PRU10141"/>
    </source>
</evidence>
<dbReference type="PROSITE" id="PS00107">
    <property type="entry name" value="PROTEIN_KINASE_ATP"/>
    <property type="match status" value="1"/>
</dbReference>
<feature type="binding site" evidence="9">
    <location>
        <position position="137"/>
    </location>
    <ligand>
        <name>ATP</name>
        <dbReference type="ChEBI" id="CHEBI:30616"/>
    </ligand>
</feature>
<organismHost>
    <name type="scientific">Acanthamoeba polyphaga</name>
    <name type="common">Amoeba</name>
    <dbReference type="NCBI Taxonomy" id="5757"/>
</organismHost>
<dbReference type="PROSITE" id="PS00108">
    <property type="entry name" value="PROTEIN_KINASE_ST"/>
    <property type="match status" value="1"/>
</dbReference>
<keyword evidence="6 9" id="KW-0067">ATP-binding</keyword>
<comment type="catalytic activity">
    <reaction evidence="8">
        <text>L-seryl-[protein] + ATP = O-phospho-L-seryl-[protein] + ADP + H(+)</text>
        <dbReference type="Rhea" id="RHEA:17989"/>
        <dbReference type="Rhea" id="RHEA-COMP:9863"/>
        <dbReference type="Rhea" id="RHEA-COMP:11604"/>
        <dbReference type="ChEBI" id="CHEBI:15378"/>
        <dbReference type="ChEBI" id="CHEBI:29999"/>
        <dbReference type="ChEBI" id="CHEBI:30616"/>
        <dbReference type="ChEBI" id="CHEBI:83421"/>
        <dbReference type="ChEBI" id="CHEBI:456216"/>
        <dbReference type="EC" id="2.7.11.1"/>
    </reaction>
</comment>
<reference evidence="12 13" key="1">
    <citation type="journal article" date="2011" name="Proc. Natl. Acad. Sci. U.S.A.">
        <title>Mimivirus shows dramatic genome reduction after intraamoebal culture.</title>
        <authorList>
            <person name="Boyer M."/>
            <person name="Azza S."/>
            <person name="Barrassi L."/>
            <person name="Klose T."/>
            <person name="Campocasso A."/>
            <person name="Pagnier I."/>
            <person name="Fournous G."/>
            <person name="Borg A."/>
            <person name="Robert C."/>
            <person name="Zhang X."/>
            <person name="Desnues C."/>
            <person name="Henrissat B."/>
            <person name="Rossmann M.G."/>
            <person name="La Scola B."/>
            <person name="Raoult D."/>
        </authorList>
    </citation>
    <scope>NUCLEOTIDE SEQUENCE [LARGE SCALE GENOMIC DNA]</scope>
    <source>
        <strain evidence="12">M4</strain>
    </source>
</reference>
<dbReference type="PROSITE" id="PS50011">
    <property type="entry name" value="PROTEIN_KINASE_DOM"/>
    <property type="match status" value="1"/>
</dbReference>
<feature type="compositionally biased region" description="Acidic residues" evidence="10">
    <location>
        <begin position="334"/>
        <end position="353"/>
    </location>
</feature>
<dbReference type="PANTHER" id="PTHR47634">
    <property type="entry name" value="PROTEIN KINASE DOMAIN-CONTAINING PROTEIN-RELATED"/>
    <property type="match status" value="1"/>
</dbReference>
<evidence type="ECO:0000256" key="3">
    <source>
        <dbReference type="ARBA" id="ARBA00022679"/>
    </source>
</evidence>